<feature type="domain" description="Glycoside hydrolase family 31 TIM barrel" evidence="7">
    <location>
        <begin position="168"/>
        <end position="501"/>
    </location>
</feature>
<dbReference type="GO" id="GO:0004558">
    <property type="term" value="F:alpha-1,4-glucosidase activity"/>
    <property type="evidence" value="ECO:0007669"/>
    <property type="project" value="TreeGrafter"/>
</dbReference>
<keyword evidence="4 6" id="KW-0326">Glycosidase</keyword>
<evidence type="ECO:0000256" key="1">
    <source>
        <dbReference type="ARBA" id="ARBA00007806"/>
    </source>
</evidence>
<comment type="similarity">
    <text evidence="1 6">Belongs to the glycosyl hydrolase 31 family.</text>
</comment>
<keyword evidence="11" id="KW-1185">Reference proteome</keyword>
<evidence type="ECO:0000256" key="3">
    <source>
        <dbReference type="ARBA" id="ARBA00023180"/>
    </source>
</evidence>
<keyword evidence="3" id="KW-0325">Glycoprotein</keyword>
<feature type="domain" description="Glycosyl hydrolase family 31 C-terminal" evidence="9">
    <location>
        <begin position="509"/>
        <end position="608"/>
    </location>
</feature>
<dbReference type="SUPFAM" id="SSF74650">
    <property type="entry name" value="Galactose mutarotase-like"/>
    <property type="match status" value="1"/>
</dbReference>
<dbReference type="SUPFAM" id="SSF51445">
    <property type="entry name" value="(Trans)glycosidases"/>
    <property type="match status" value="1"/>
</dbReference>
<evidence type="ECO:0000313" key="10">
    <source>
        <dbReference type="EMBL" id="KAJ7393936.1"/>
    </source>
</evidence>
<name>A0A9X0A5Q1_9CNID</name>
<evidence type="ECO:0000256" key="5">
    <source>
        <dbReference type="ARBA" id="ARBA00041343"/>
    </source>
</evidence>
<evidence type="ECO:0000256" key="4">
    <source>
        <dbReference type="ARBA" id="ARBA00023295"/>
    </source>
</evidence>
<evidence type="ECO:0000256" key="2">
    <source>
        <dbReference type="ARBA" id="ARBA00022801"/>
    </source>
</evidence>
<dbReference type="AlphaFoldDB" id="A0A9X0A5Q1"/>
<reference evidence="10" key="1">
    <citation type="submission" date="2023-01" db="EMBL/GenBank/DDBJ databases">
        <title>Genome assembly of the deep-sea coral Lophelia pertusa.</title>
        <authorList>
            <person name="Herrera S."/>
            <person name="Cordes E."/>
        </authorList>
    </citation>
    <scope>NUCLEOTIDE SEQUENCE</scope>
    <source>
        <strain evidence="10">USNM1676648</strain>
        <tissue evidence="10">Polyp</tissue>
    </source>
</reference>
<dbReference type="Pfam" id="PF13802">
    <property type="entry name" value="Gal_mutarotas_2"/>
    <property type="match status" value="1"/>
</dbReference>
<dbReference type="InterPro" id="IPR030458">
    <property type="entry name" value="Glyco_hydro_31_AS"/>
</dbReference>
<dbReference type="InterPro" id="IPR011013">
    <property type="entry name" value="Gal_mutarotase_sf_dom"/>
</dbReference>
<dbReference type="Proteomes" id="UP001163046">
    <property type="component" value="Unassembled WGS sequence"/>
</dbReference>
<dbReference type="Pfam" id="PF01055">
    <property type="entry name" value="Glyco_hydro_31_2nd"/>
    <property type="match status" value="1"/>
</dbReference>
<dbReference type="CDD" id="cd14752">
    <property type="entry name" value="GH31_N"/>
    <property type="match status" value="1"/>
</dbReference>
<evidence type="ECO:0000259" key="7">
    <source>
        <dbReference type="Pfam" id="PF01055"/>
    </source>
</evidence>
<comment type="caution">
    <text evidence="10">The sequence shown here is derived from an EMBL/GenBank/DDBJ whole genome shotgun (WGS) entry which is preliminary data.</text>
</comment>
<keyword evidence="2 6" id="KW-0378">Hydrolase</keyword>
<dbReference type="PROSITE" id="PS00129">
    <property type="entry name" value="GLYCOSYL_HYDROL_F31_1"/>
    <property type="match status" value="1"/>
</dbReference>
<dbReference type="GO" id="GO:0030246">
    <property type="term" value="F:carbohydrate binding"/>
    <property type="evidence" value="ECO:0007669"/>
    <property type="project" value="InterPro"/>
</dbReference>
<organism evidence="10 11">
    <name type="scientific">Desmophyllum pertusum</name>
    <dbReference type="NCBI Taxonomy" id="174260"/>
    <lineage>
        <taxon>Eukaryota</taxon>
        <taxon>Metazoa</taxon>
        <taxon>Cnidaria</taxon>
        <taxon>Anthozoa</taxon>
        <taxon>Hexacorallia</taxon>
        <taxon>Scleractinia</taxon>
        <taxon>Caryophylliina</taxon>
        <taxon>Caryophylliidae</taxon>
        <taxon>Desmophyllum</taxon>
    </lineage>
</organism>
<dbReference type="FunFam" id="2.60.40.1180:FF:000001">
    <property type="entry name" value="Maltase-glucoamylase, intestinal"/>
    <property type="match status" value="1"/>
</dbReference>
<dbReference type="GO" id="GO:0005975">
    <property type="term" value="P:carbohydrate metabolic process"/>
    <property type="evidence" value="ECO:0007669"/>
    <property type="project" value="InterPro"/>
</dbReference>
<evidence type="ECO:0000259" key="9">
    <source>
        <dbReference type="Pfam" id="PF21365"/>
    </source>
</evidence>
<dbReference type="EMBL" id="MU825397">
    <property type="protein sequence ID" value="KAJ7393936.1"/>
    <property type="molecule type" value="Genomic_DNA"/>
</dbReference>
<dbReference type="InterPro" id="IPR000322">
    <property type="entry name" value="Glyco_hydro_31_TIM"/>
</dbReference>
<dbReference type="OrthoDB" id="5839090at2759"/>
<dbReference type="SUPFAM" id="SSF51011">
    <property type="entry name" value="Glycosyl hydrolase domain"/>
    <property type="match status" value="1"/>
</dbReference>
<evidence type="ECO:0000313" key="11">
    <source>
        <dbReference type="Proteomes" id="UP001163046"/>
    </source>
</evidence>
<dbReference type="InterPro" id="IPR025887">
    <property type="entry name" value="Glyco_hydro_31_N_dom"/>
</dbReference>
<dbReference type="PANTHER" id="PTHR22762">
    <property type="entry name" value="ALPHA-GLUCOSIDASE"/>
    <property type="match status" value="1"/>
</dbReference>
<dbReference type="PANTHER" id="PTHR22762:SF133">
    <property type="entry name" value="P-TYPE DOMAIN-CONTAINING PROTEIN"/>
    <property type="match status" value="1"/>
</dbReference>
<gene>
    <name evidence="10" type="ORF">OS493_003605</name>
</gene>
<dbReference type="Gene3D" id="3.20.20.80">
    <property type="entry name" value="Glycosidases"/>
    <property type="match status" value="2"/>
</dbReference>
<protein>
    <recommendedName>
        <fullName evidence="5">Maltase</fullName>
    </recommendedName>
</protein>
<evidence type="ECO:0000259" key="8">
    <source>
        <dbReference type="Pfam" id="PF13802"/>
    </source>
</evidence>
<sequence length="746" mass="84364">MPQATTKASSPKYKVEFKEDPFSLKILRKDNGAVLWDSSVGVFIFEDQFIQISTQPPSSFVYGFGEQEHKSFKHDLSAWEVLPIFTRDQFPFNGGNLYGHHPFYTCMENDGKSHGVFLMNSNAMDVALQPKPAITYRTIGGILDFYIFLGPSPEDVIKQYTEAIGRTFLPPYWSLGFQLSRWGYNNIETVKGLVANMTKYDLPQDVQFGDIDYMIREKDFTYDPVNFKDWPEFVRSKKKDGLRYIIILDPAIGVNDTGYRPYDWGNKLNVFIKDGDSGNNQNLFGKVWPTLENVKVNRSLPWDEQTSCTANTPLFQTISIQTISKYWGDLIEDFHKIIEFDGLWIDMNEPANFVHGRVSGCSDNKGTTPLYKPSAARKSTGKRSVVISRSTYASSGKYTGHWLGDNKSTWDQLHTSIIGMLEFNLFGIPYIGADVCGFHEQATSEMCLRWMQLGAFILSSETTMDLETRLKTLQHLGKNSRTIHVKFFRHVYRLLPFLYTLFYEAQMDGSTVVRPLMHEFADDKGTWKIDRQFLWGASLLISPVLDQVNDGTICYLKNKARQTVDAYFPDDLWYDYYTGKKMSTRKGLVALDAPLDHIPLHVRGGHIIPTQEPAKPTLLSALGDKEKLQDSSSGMTENPLSGLQFSIVTNGYTAADLPKWGSVAVYGLDANDITSLSVNSVDMKDKASFDKKTKVLKITGLSLNINEGHQIEWTVSHPKGTGNKVHPFVTAAFLVPLALITAFMQY</sequence>
<dbReference type="Gene3D" id="2.60.40.1180">
    <property type="entry name" value="Golgi alpha-mannosidase II"/>
    <property type="match status" value="2"/>
</dbReference>
<proteinExistence type="inferred from homology"/>
<dbReference type="Pfam" id="PF21365">
    <property type="entry name" value="Glyco_hydro_31_3rd"/>
    <property type="match status" value="1"/>
</dbReference>
<feature type="domain" description="Glycoside hydrolase family 31 N-terminal" evidence="8">
    <location>
        <begin position="6"/>
        <end position="124"/>
    </location>
</feature>
<dbReference type="InterPro" id="IPR013780">
    <property type="entry name" value="Glyco_hydro_b"/>
</dbReference>
<dbReference type="InterPro" id="IPR017853">
    <property type="entry name" value="GH"/>
</dbReference>
<dbReference type="InterPro" id="IPR048395">
    <property type="entry name" value="Glyco_hydro_31_C"/>
</dbReference>
<evidence type="ECO:0000256" key="6">
    <source>
        <dbReference type="RuleBase" id="RU361185"/>
    </source>
</evidence>
<dbReference type="Gene3D" id="2.60.40.1760">
    <property type="entry name" value="glycosyl hydrolase (family 31)"/>
    <property type="match status" value="1"/>
</dbReference>
<accession>A0A9X0A5Q1</accession>